<dbReference type="GO" id="GO:0051010">
    <property type="term" value="F:microtubule plus-end binding"/>
    <property type="evidence" value="ECO:0007669"/>
    <property type="project" value="InterPro"/>
</dbReference>
<comment type="caution">
    <text evidence="4">The sequence shown here is derived from an EMBL/GenBank/DDBJ whole genome shotgun (WGS) entry which is preliminary data.</text>
</comment>
<dbReference type="InterPro" id="IPR045110">
    <property type="entry name" value="XMAP215"/>
</dbReference>
<dbReference type="InterPro" id="IPR011989">
    <property type="entry name" value="ARM-like"/>
</dbReference>
<organism evidence="4 5">
    <name type="scientific">Carnegiea gigantea</name>
    <dbReference type="NCBI Taxonomy" id="171969"/>
    <lineage>
        <taxon>Eukaryota</taxon>
        <taxon>Viridiplantae</taxon>
        <taxon>Streptophyta</taxon>
        <taxon>Embryophyta</taxon>
        <taxon>Tracheophyta</taxon>
        <taxon>Spermatophyta</taxon>
        <taxon>Magnoliopsida</taxon>
        <taxon>eudicotyledons</taxon>
        <taxon>Gunneridae</taxon>
        <taxon>Pentapetalae</taxon>
        <taxon>Caryophyllales</taxon>
        <taxon>Cactineae</taxon>
        <taxon>Cactaceae</taxon>
        <taxon>Cactoideae</taxon>
        <taxon>Echinocereeae</taxon>
        <taxon>Carnegiea</taxon>
    </lineage>
</organism>
<dbReference type="OrthoDB" id="205662at2759"/>
<evidence type="ECO:0000313" key="5">
    <source>
        <dbReference type="Proteomes" id="UP001153076"/>
    </source>
</evidence>
<feature type="transmembrane region" description="Helical" evidence="2">
    <location>
        <begin position="1086"/>
        <end position="1106"/>
    </location>
</feature>
<reference evidence="4" key="1">
    <citation type="submission" date="2022-04" db="EMBL/GenBank/DDBJ databases">
        <title>Carnegiea gigantea Genome sequencing and assembly v2.</title>
        <authorList>
            <person name="Copetti D."/>
            <person name="Sanderson M.J."/>
            <person name="Burquez A."/>
            <person name="Wojciechowski M.F."/>
        </authorList>
    </citation>
    <scope>NUCLEOTIDE SEQUENCE</scope>
    <source>
        <strain evidence="4">SGP5-SGP5p</strain>
        <tissue evidence="4">Aerial part</tissue>
    </source>
</reference>
<sequence length="1164" mass="130116">MKEHKNPKVLSEGILWMVSAVEDFGVSHLKLKDLIDFCKETGFQSSAAATRNATIKMIGVLHKFVGPDIGGFLSDVKPALLCALDAEYEKNPYEGPSVAPKRTVKASDALSTPAVGSDGLPREDISGKITPTLLKGFESPDWKTRLDSIEAVNNILEEANKRIQPTGTGELFGALRGRLYDSNKKLVMEALSTIGSVASAMGPPVEKASKGILSDVLKCLGDNKKHMRECTLRTVDAWLVAVHLDKMIPYFITALSEPKLGAEGRKDLLEWLSKQLLSLSDFPDAVHLLKPTSVAMADKSADVRKAAEVCINGILRACSPEMMTKNLKDLQGPAFAIVAEKLKSYAALPELHGSSHAVADAKLSKATARVRKVGTNPPVVVRHRTRSISSDLMVQQRPGPTKGARADSIVSVHDISIQSQPLLNIKDSNKEAREKMVVCRFKFEEPHSEQIQDLETGLAKYFREDLSRRLMSTDFKEHVNGIEIIHRALPSIGKDIIEVIDILLRCVVLRFCESNAKCVMKVLEFLPQLVEALTNEGYVLTDAEAAIFLPCLVEKSGYDMEKLREKIRVLTRQIVSIYPAAKVFPYVVEGLRSKNNRTRIECADLVGHFLENHLSKATSQKFSLLWSHCAGCTHSLISGQLKILQIVASLTAERNGEIRKAAVNTLATGYKTLASLSDGTGFENRDGKGVTRFLVLVGEDIWRYLGKLTDAQRSMIDEKFKMKARDMEKRRGGRPGDSRAALRRSARDNRSKVAEQSGEALQSTAGQVFARENYARRDAHVERNVFATTQAGVSGPTDWNNALDVLAYGSPEQSVEGMKVVLHELAQVTNYSEGSTMADIVKDVDRLVSILAKKVAKSFDFNLAGISSRFCKYVFQTLMQYLVTSINYIPVCVFIAFLMLFDMQQAFQNKTLAHAVKECTLNNLITELLLWLLDERVRYIDDGDQVRKAWNFLMLKILDNADRTSSFVVLVNLLRPLDPSKWPFPISIDAVAVKSQTFSELVVKFLIKLTKDLESTIYDIDVDCILQSIHVYLQELGMEEVRRRAGADDKPLRMVKTVLHEVVKLHGAAIKAHLSMIPENTEPRPIILALIDLYLQVCYLFLFFRLKVCYLFLFFRLKRNKASAALLRFFSIFFTIVNYFFSCFSQQYNQWAYRKLKVCCDAMA</sequence>
<name>A0A9Q1GTK3_9CARY</name>
<feature type="transmembrane region" description="Helical" evidence="2">
    <location>
        <begin position="878"/>
        <end position="901"/>
    </location>
</feature>
<evidence type="ECO:0000256" key="2">
    <source>
        <dbReference type="SAM" id="Phobius"/>
    </source>
</evidence>
<protein>
    <recommendedName>
        <fullName evidence="3">TOG domain-containing protein</fullName>
    </recommendedName>
</protein>
<dbReference type="GO" id="GO:0030951">
    <property type="term" value="P:establishment or maintenance of microtubule cytoskeleton polarity"/>
    <property type="evidence" value="ECO:0007669"/>
    <property type="project" value="InterPro"/>
</dbReference>
<dbReference type="GO" id="GO:0007051">
    <property type="term" value="P:spindle organization"/>
    <property type="evidence" value="ECO:0007669"/>
    <property type="project" value="InterPro"/>
</dbReference>
<evidence type="ECO:0000256" key="1">
    <source>
        <dbReference type="SAM" id="MobiDB-lite"/>
    </source>
</evidence>
<feature type="transmembrane region" description="Helical" evidence="2">
    <location>
        <begin position="1126"/>
        <end position="1145"/>
    </location>
</feature>
<keyword evidence="5" id="KW-1185">Reference proteome</keyword>
<keyword evidence="2" id="KW-0472">Membrane</keyword>
<dbReference type="EMBL" id="JAKOGI010001253">
    <property type="protein sequence ID" value="KAJ8426686.1"/>
    <property type="molecule type" value="Genomic_DNA"/>
</dbReference>
<evidence type="ECO:0000313" key="4">
    <source>
        <dbReference type="EMBL" id="KAJ8426686.1"/>
    </source>
</evidence>
<dbReference type="Gene3D" id="1.25.10.10">
    <property type="entry name" value="Leucine-rich Repeat Variant"/>
    <property type="match status" value="3"/>
</dbReference>
<dbReference type="InterPro" id="IPR016024">
    <property type="entry name" value="ARM-type_fold"/>
</dbReference>
<keyword evidence="2" id="KW-0812">Transmembrane</keyword>
<gene>
    <name evidence="4" type="ORF">Cgig2_018777</name>
</gene>
<dbReference type="AlphaFoldDB" id="A0A9Q1GTK3"/>
<dbReference type="FunFam" id="1.25.10.10:FF:000165">
    <property type="entry name" value="Protein MOR1"/>
    <property type="match status" value="1"/>
</dbReference>
<dbReference type="GO" id="GO:0046785">
    <property type="term" value="P:microtubule polymerization"/>
    <property type="evidence" value="ECO:0007669"/>
    <property type="project" value="InterPro"/>
</dbReference>
<feature type="region of interest" description="Disordered" evidence="1">
    <location>
        <begin position="95"/>
        <end position="122"/>
    </location>
</feature>
<dbReference type="SMART" id="SM01349">
    <property type="entry name" value="TOG"/>
    <property type="match status" value="2"/>
</dbReference>
<dbReference type="InterPro" id="IPR034085">
    <property type="entry name" value="TOG"/>
</dbReference>
<feature type="region of interest" description="Disordered" evidence="1">
    <location>
        <begin position="724"/>
        <end position="759"/>
    </location>
</feature>
<feature type="domain" description="TOG" evidence="3">
    <location>
        <begin position="442"/>
        <end position="729"/>
    </location>
</feature>
<feature type="compositionally biased region" description="Basic and acidic residues" evidence="1">
    <location>
        <begin position="724"/>
        <end position="737"/>
    </location>
</feature>
<dbReference type="GO" id="GO:0061863">
    <property type="term" value="F:microtubule plus end polymerase"/>
    <property type="evidence" value="ECO:0007669"/>
    <property type="project" value="InterPro"/>
</dbReference>
<proteinExistence type="predicted"/>
<dbReference type="PANTHER" id="PTHR12609">
    <property type="entry name" value="MICROTUBULE ASSOCIATED PROTEIN XMAP215"/>
    <property type="match status" value="1"/>
</dbReference>
<evidence type="ECO:0000259" key="3">
    <source>
        <dbReference type="SMART" id="SM01349"/>
    </source>
</evidence>
<dbReference type="SUPFAM" id="SSF48371">
    <property type="entry name" value="ARM repeat"/>
    <property type="match status" value="1"/>
</dbReference>
<dbReference type="FunFam" id="1.25.10.10:FF:000121">
    <property type="entry name" value="Protein MOR1"/>
    <property type="match status" value="1"/>
</dbReference>
<keyword evidence="2" id="KW-1133">Transmembrane helix</keyword>
<dbReference type="Proteomes" id="UP001153076">
    <property type="component" value="Unassembled WGS sequence"/>
</dbReference>
<feature type="domain" description="TOG" evidence="3">
    <location>
        <begin position="118"/>
        <end position="351"/>
    </location>
</feature>
<accession>A0A9Q1GTK3</accession>